<keyword evidence="1" id="KW-0472">Membrane</keyword>
<name>A0ABY6LWM1_9FLAO</name>
<sequence length="186" mass="20478">MLIKKSRTFRKAKYVIYKETLVNKQEHFWAFVGSFLGLGTISYLHYNQFNELGFTLLIGSFGATCVLIYGAVNSPLAQPRNLFLGHFISALIGISCFKLLPNLIWVAAPLAVSLSIICMQILKALHPPGGATALIAVTGGPSITNMGYIYAFSPVLTGVFILFVFALICNNIPKGRKYPIQNIFKK</sequence>
<evidence type="ECO:0000256" key="1">
    <source>
        <dbReference type="SAM" id="Phobius"/>
    </source>
</evidence>
<dbReference type="Pfam" id="PF04982">
    <property type="entry name" value="TM_HPP"/>
    <property type="match status" value="1"/>
</dbReference>
<proteinExistence type="predicted"/>
<protein>
    <submittedName>
        <fullName evidence="3">HPP family protein</fullName>
    </submittedName>
</protein>
<feature type="transmembrane region" description="Helical" evidence="1">
    <location>
        <begin position="28"/>
        <end position="46"/>
    </location>
</feature>
<dbReference type="Proteomes" id="UP001163328">
    <property type="component" value="Chromosome"/>
</dbReference>
<dbReference type="PANTHER" id="PTHR33741">
    <property type="entry name" value="TRANSMEMBRANE PROTEIN DDB_G0269096-RELATED"/>
    <property type="match status" value="1"/>
</dbReference>
<feature type="transmembrane region" description="Helical" evidence="1">
    <location>
        <begin position="148"/>
        <end position="169"/>
    </location>
</feature>
<evidence type="ECO:0000313" key="4">
    <source>
        <dbReference type="Proteomes" id="UP001163328"/>
    </source>
</evidence>
<feature type="transmembrane region" description="Helical" evidence="1">
    <location>
        <begin position="52"/>
        <end position="72"/>
    </location>
</feature>
<evidence type="ECO:0000259" key="2">
    <source>
        <dbReference type="Pfam" id="PF04982"/>
    </source>
</evidence>
<feature type="transmembrane region" description="Helical" evidence="1">
    <location>
        <begin position="84"/>
        <end position="105"/>
    </location>
</feature>
<accession>A0ABY6LWM1</accession>
<keyword evidence="1" id="KW-1133">Transmembrane helix</keyword>
<gene>
    <name evidence="3" type="ORF">K5I29_09340</name>
</gene>
<keyword evidence="1" id="KW-0812">Transmembrane</keyword>
<dbReference type="InterPro" id="IPR058581">
    <property type="entry name" value="TM_HPP"/>
</dbReference>
<dbReference type="RefSeq" id="WP_264432777.1">
    <property type="nucleotide sequence ID" value="NZ_CP081495.1"/>
</dbReference>
<dbReference type="PANTHER" id="PTHR33741:SF5">
    <property type="entry name" value="TRANSMEMBRANE PROTEIN DDB_G0269096-RELATED"/>
    <property type="match status" value="1"/>
</dbReference>
<evidence type="ECO:0000313" key="3">
    <source>
        <dbReference type="EMBL" id="UYW00727.1"/>
    </source>
</evidence>
<dbReference type="InterPro" id="IPR007065">
    <property type="entry name" value="HPP"/>
</dbReference>
<reference evidence="3" key="1">
    <citation type="submission" date="2021-08" db="EMBL/GenBank/DDBJ databases">
        <title>Flavobacterium sp. strain CC-SYL302.</title>
        <authorList>
            <person name="Lin S.-Y."/>
            <person name="Lee T.-H."/>
            <person name="Young C.-C."/>
        </authorList>
    </citation>
    <scope>NUCLEOTIDE SEQUENCE</scope>
    <source>
        <strain evidence="3">CC-SYL302</strain>
    </source>
</reference>
<feature type="domain" description="HPP transmembrane region" evidence="2">
    <location>
        <begin position="22"/>
        <end position="179"/>
    </location>
</feature>
<organism evidence="3 4">
    <name type="scientific">Flavobacterium agricola</name>
    <dbReference type="NCBI Taxonomy" id="2870839"/>
    <lineage>
        <taxon>Bacteria</taxon>
        <taxon>Pseudomonadati</taxon>
        <taxon>Bacteroidota</taxon>
        <taxon>Flavobacteriia</taxon>
        <taxon>Flavobacteriales</taxon>
        <taxon>Flavobacteriaceae</taxon>
        <taxon>Flavobacterium</taxon>
    </lineage>
</organism>
<dbReference type="EMBL" id="CP081495">
    <property type="protein sequence ID" value="UYW00727.1"/>
    <property type="molecule type" value="Genomic_DNA"/>
</dbReference>
<keyword evidence="4" id="KW-1185">Reference proteome</keyword>